<evidence type="ECO:0000256" key="11">
    <source>
        <dbReference type="ARBA" id="ARBA00023180"/>
    </source>
</evidence>
<dbReference type="InterPro" id="IPR024079">
    <property type="entry name" value="MetalloPept_cat_dom_sf"/>
</dbReference>
<feature type="binding site" evidence="13 15">
    <location>
        <position position="109"/>
    </location>
    <ligand>
        <name>Zn(2+)</name>
        <dbReference type="ChEBI" id="CHEBI:29105"/>
        <note>catalytic</note>
    </ligand>
</feature>
<dbReference type="GO" id="GO:0004222">
    <property type="term" value="F:metalloendopeptidase activity"/>
    <property type="evidence" value="ECO:0007669"/>
    <property type="project" value="UniProtKB-UniRule"/>
</dbReference>
<comment type="cofactor">
    <cofactor evidence="15 16">
        <name>Zn(2+)</name>
        <dbReference type="ChEBI" id="CHEBI:29105"/>
    </cofactor>
    <text evidence="15 16">Binds 1 zinc ion per subunit.</text>
</comment>
<dbReference type="SMART" id="SM00179">
    <property type="entry name" value="EGF_CA"/>
    <property type="match status" value="2"/>
</dbReference>
<feature type="disulfide bond" evidence="15">
    <location>
        <begin position="71"/>
        <end position="72"/>
    </location>
</feature>
<evidence type="ECO:0000256" key="6">
    <source>
        <dbReference type="ARBA" id="ARBA00022801"/>
    </source>
</evidence>
<evidence type="ECO:0000256" key="1">
    <source>
        <dbReference type="ARBA" id="ARBA00022536"/>
    </source>
</evidence>
<feature type="domain" description="CUB" evidence="17">
    <location>
        <begin position="314"/>
        <end position="437"/>
    </location>
</feature>
<dbReference type="Pfam" id="PF00431">
    <property type="entry name" value="CUB"/>
    <property type="match status" value="5"/>
</dbReference>
<dbReference type="SMART" id="SM00042">
    <property type="entry name" value="CUB"/>
    <property type="match status" value="5"/>
</dbReference>
<evidence type="ECO:0000256" key="7">
    <source>
        <dbReference type="ARBA" id="ARBA00022833"/>
    </source>
</evidence>
<feature type="domain" description="CUB" evidence="17">
    <location>
        <begin position="623"/>
        <end position="735"/>
    </location>
</feature>
<evidence type="ECO:0000256" key="5">
    <source>
        <dbReference type="ARBA" id="ARBA00022737"/>
    </source>
</evidence>
<keyword evidence="11" id="KW-0325">Glycoprotein</keyword>
<keyword evidence="7 13" id="KW-0862">Zinc</keyword>
<proteinExistence type="predicted"/>
<dbReference type="Gene3D" id="2.60.120.290">
    <property type="entry name" value="Spermadhesin, CUB domain"/>
    <property type="match status" value="5"/>
</dbReference>
<dbReference type="InterPro" id="IPR000859">
    <property type="entry name" value="CUB_dom"/>
</dbReference>
<evidence type="ECO:0000259" key="17">
    <source>
        <dbReference type="PROSITE" id="PS01180"/>
    </source>
</evidence>
<feature type="domain" description="EGF-like" evidence="18">
    <location>
        <begin position="579"/>
        <end position="619"/>
    </location>
</feature>
<keyword evidence="9" id="KW-0865">Zymogen</keyword>
<dbReference type="InterPro" id="IPR000742">
    <property type="entry name" value="EGF"/>
</dbReference>
<feature type="binding site" evidence="13 15">
    <location>
        <position position="99"/>
    </location>
    <ligand>
        <name>Zn(2+)</name>
        <dbReference type="ChEBI" id="CHEBI:29105"/>
        <note>catalytic</note>
    </ligand>
</feature>
<dbReference type="SUPFAM" id="SSF57196">
    <property type="entry name" value="EGF/Laminin"/>
    <property type="match status" value="2"/>
</dbReference>
<dbReference type="InterPro" id="IPR006026">
    <property type="entry name" value="Peptidase_Metallo"/>
</dbReference>
<dbReference type="SUPFAM" id="SSF49854">
    <property type="entry name" value="Spermadhesin, CUB domain"/>
    <property type="match status" value="5"/>
</dbReference>
<keyword evidence="8 15" id="KW-0482">Metalloprotease</keyword>
<keyword evidence="2 15" id="KW-0645">Protease</keyword>
<dbReference type="InterPro" id="IPR049883">
    <property type="entry name" value="NOTCH1_EGF-like"/>
</dbReference>
<feature type="domain" description="Peptidase M12A" evidence="19">
    <location>
        <begin position="6"/>
        <end position="206"/>
    </location>
</feature>
<dbReference type="EC" id="3.4.24.-" evidence="16"/>
<dbReference type="FunFam" id="2.10.25.10:FF:000010">
    <property type="entry name" value="Pro-epidermal growth factor"/>
    <property type="match status" value="1"/>
</dbReference>
<protein>
    <recommendedName>
        <fullName evidence="16">Metalloendopeptidase</fullName>
        <ecNumber evidence="16">3.4.24.-</ecNumber>
    </recommendedName>
</protein>
<dbReference type="PROSITE" id="PS01186">
    <property type="entry name" value="EGF_2"/>
    <property type="match status" value="2"/>
</dbReference>
<reference evidence="21" key="1">
    <citation type="submission" date="2017-02" db="UniProtKB">
        <authorList>
            <consortium name="WormBaseParasite"/>
        </authorList>
    </citation>
    <scope>IDENTIFICATION</scope>
</reference>
<feature type="active site" evidence="12 15">
    <location>
        <position position="100"/>
    </location>
</feature>
<dbReference type="Proteomes" id="UP000046393">
    <property type="component" value="Unplaced"/>
</dbReference>
<sequence length="870" mass="99037">RRKSRAATAKKDRLWPGGIIPYEISTSFSGEHKCIFQQAMRHWEAHTCVTFIPRQDNHTDYIYFTVDKCGCCSYVGRRGGGAQAISIGRNCDKFGIVVHELGHVIGFWHEHTRIDRDDYVTIFYKNIQHGQDYNFDKLKPDDVDSLGEPYDYASIMHYSKDTFSKAPYLNTILPNNFIEGKRPEIGQRYSLSYGDIKQTNKLYHCPACFKTLTAEKESLRLENSSCVWRIIAPFGSFIEINFFPSLWFSNKCAKNGDDYVIVQDGYSSQSPVIGKVCGSEETYTLKSTTNRLYIQAHFSTLPLFSLFATYKIICGGILKANVGTIQSPSYPDYYAPNQDCKWIIEVLENRKVAIIMHHFEFTYGLFFSLQLESYKDCIYDRLEIYEGNTVNKSNLIGRFCGQIKTKIIHSRGNTVLLHFHSDNSIQKAGFHIKQNECKSLGFQVCEQVCIVEIDGYRCDCNAGYSLRSDGKTCEVACGGYLKAESGSFFSPNYPLDYPPSANCTWEIETKSGYQIVINFTHFDVEGMKTECGYDYVEERYCGFYDELLVYTSTSNYLKVQFVSDTTVGKSGFAAYFMADLDECQNNKGGCEQICINTIGSYRCECDIGFVLAVDGKHCKEGGCKFQLHASEGEITSPGYPLDYPNAKLCQWHIVTTPGHRLAIGFEDFVLENHAQCKYDRLEFFDGGSNLSKLLGVYCGNIVPRKIYATRNEIFISFSSDESVVRRGFKAFYSSVCGGELKADETVGYVYSHSHYGDDKYGKNLRCEWRILAPPKKGVQVKFLQFDFESDLNCAFDFVEVFDGWEKSDSKLLGRFCGEMVSFFKKLLILLSTDDTEERKGFMAEYRSALPRISSINTTYRHFKESLINNG</sequence>
<keyword evidence="4" id="KW-0732">Signal</keyword>
<evidence type="ECO:0000256" key="4">
    <source>
        <dbReference type="ARBA" id="ARBA00022729"/>
    </source>
</evidence>
<feature type="domain" description="CUB" evidence="17">
    <location>
        <begin position="205"/>
        <end position="313"/>
    </location>
</feature>
<evidence type="ECO:0000259" key="19">
    <source>
        <dbReference type="PROSITE" id="PS51864"/>
    </source>
</evidence>
<dbReference type="GO" id="GO:0006508">
    <property type="term" value="P:proteolysis"/>
    <property type="evidence" value="ECO:0007669"/>
    <property type="project" value="UniProtKB-KW"/>
</dbReference>
<dbReference type="FunFam" id="3.40.390.10:FF:000004">
    <property type="entry name" value="Metalloendopeptidase"/>
    <property type="match status" value="1"/>
</dbReference>
<keyword evidence="20" id="KW-1185">Reference proteome</keyword>
<dbReference type="CDD" id="cd00041">
    <property type="entry name" value="CUB"/>
    <property type="match status" value="5"/>
</dbReference>
<dbReference type="PROSITE" id="PS51864">
    <property type="entry name" value="ASTACIN"/>
    <property type="match status" value="1"/>
</dbReference>
<accession>A0A0N5A821</accession>
<evidence type="ECO:0000313" key="21">
    <source>
        <dbReference type="WBParaSite" id="SMUV_0000020101-mRNA-1"/>
    </source>
</evidence>
<dbReference type="GO" id="GO:0005509">
    <property type="term" value="F:calcium ion binding"/>
    <property type="evidence" value="ECO:0007669"/>
    <property type="project" value="InterPro"/>
</dbReference>
<organism evidence="20 21">
    <name type="scientific">Syphacia muris</name>
    <dbReference type="NCBI Taxonomy" id="451379"/>
    <lineage>
        <taxon>Eukaryota</taxon>
        <taxon>Metazoa</taxon>
        <taxon>Ecdysozoa</taxon>
        <taxon>Nematoda</taxon>
        <taxon>Chromadorea</taxon>
        <taxon>Rhabditida</taxon>
        <taxon>Spirurina</taxon>
        <taxon>Oxyuridomorpha</taxon>
        <taxon>Oxyuroidea</taxon>
        <taxon>Oxyuridae</taxon>
        <taxon>Syphacia</taxon>
    </lineage>
</organism>
<dbReference type="PROSITE" id="PS01180">
    <property type="entry name" value="CUB"/>
    <property type="match status" value="5"/>
</dbReference>
<dbReference type="GO" id="GO:0008270">
    <property type="term" value="F:zinc ion binding"/>
    <property type="evidence" value="ECO:0007669"/>
    <property type="project" value="UniProtKB-UniRule"/>
</dbReference>
<keyword evidence="6 15" id="KW-0378">Hydrolase</keyword>
<evidence type="ECO:0000313" key="20">
    <source>
        <dbReference type="Proteomes" id="UP000046393"/>
    </source>
</evidence>
<dbReference type="PIRSF" id="PIRSF001199">
    <property type="entry name" value="BMP_1/tolloid-like"/>
    <property type="match status" value="1"/>
</dbReference>
<feature type="disulfide bond" evidence="15">
    <location>
        <begin position="69"/>
        <end position="91"/>
    </location>
</feature>
<evidence type="ECO:0000256" key="3">
    <source>
        <dbReference type="ARBA" id="ARBA00022723"/>
    </source>
</evidence>
<dbReference type="SUPFAM" id="SSF55486">
    <property type="entry name" value="Metalloproteases ('zincins'), catalytic domain"/>
    <property type="match status" value="1"/>
</dbReference>
<dbReference type="InterPro" id="IPR018097">
    <property type="entry name" value="EGF_Ca-bd_CS"/>
</dbReference>
<dbReference type="FunFam" id="2.60.120.290:FF:000013">
    <property type="entry name" value="Membrane frizzled-related protein"/>
    <property type="match status" value="2"/>
</dbReference>
<evidence type="ECO:0000256" key="15">
    <source>
        <dbReference type="PROSITE-ProRule" id="PRU01211"/>
    </source>
</evidence>
<dbReference type="Pfam" id="PF07645">
    <property type="entry name" value="EGF_CA"/>
    <property type="match status" value="1"/>
</dbReference>
<feature type="domain" description="CUB" evidence="17">
    <location>
        <begin position="477"/>
        <end position="579"/>
    </location>
</feature>
<dbReference type="WBParaSite" id="SMUV_0000020101-mRNA-1">
    <property type="protein sequence ID" value="SMUV_0000020101-mRNA-1"/>
    <property type="gene ID" value="SMUV_0000020101"/>
</dbReference>
<feature type="domain" description="CUB" evidence="17">
    <location>
        <begin position="736"/>
        <end position="848"/>
    </location>
</feature>
<evidence type="ECO:0000256" key="8">
    <source>
        <dbReference type="ARBA" id="ARBA00023049"/>
    </source>
</evidence>
<dbReference type="AlphaFoldDB" id="A0A0N5A821"/>
<dbReference type="InterPro" id="IPR001881">
    <property type="entry name" value="EGF-like_Ca-bd_dom"/>
</dbReference>
<feature type="binding site" evidence="13 15">
    <location>
        <position position="103"/>
    </location>
    <ligand>
        <name>Zn(2+)</name>
        <dbReference type="ChEBI" id="CHEBI:29105"/>
        <note>catalytic</note>
    </ligand>
</feature>
<dbReference type="PROSITE" id="PS50026">
    <property type="entry name" value="EGF_3"/>
    <property type="match status" value="1"/>
</dbReference>
<dbReference type="CDD" id="cd00054">
    <property type="entry name" value="EGF_CA"/>
    <property type="match status" value="1"/>
</dbReference>
<dbReference type="InterPro" id="IPR015446">
    <property type="entry name" value="BMP_1/tolloid-like"/>
</dbReference>
<dbReference type="InterPro" id="IPR000152">
    <property type="entry name" value="EGF-type_Asp/Asn_hydroxyl_site"/>
</dbReference>
<dbReference type="Gene3D" id="3.40.390.10">
    <property type="entry name" value="Collagenase (Catalytic Domain)"/>
    <property type="match status" value="1"/>
</dbReference>
<evidence type="ECO:0000259" key="18">
    <source>
        <dbReference type="PROSITE" id="PS50026"/>
    </source>
</evidence>
<dbReference type="PROSITE" id="PS00010">
    <property type="entry name" value="ASX_HYDROXYL"/>
    <property type="match status" value="1"/>
</dbReference>
<dbReference type="InterPro" id="IPR035914">
    <property type="entry name" value="Sperma_CUB_dom_sf"/>
</dbReference>
<dbReference type="SMART" id="SM00235">
    <property type="entry name" value="ZnMc"/>
    <property type="match status" value="1"/>
</dbReference>
<evidence type="ECO:0000256" key="10">
    <source>
        <dbReference type="ARBA" id="ARBA00023157"/>
    </source>
</evidence>
<dbReference type="STRING" id="451379.A0A0N5A821"/>
<dbReference type="Pfam" id="PF14670">
    <property type="entry name" value="FXa_inhibition"/>
    <property type="match status" value="1"/>
</dbReference>
<dbReference type="Pfam" id="PF01400">
    <property type="entry name" value="Astacin"/>
    <property type="match status" value="1"/>
</dbReference>
<evidence type="ECO:0000256" key="13">
    <source>
        <dbReference type="PIRSR" id="PIRSR001199-2"/>
    </source>
</evidence>
<dbReference type="InterPro" id="IPR001506">
    <property type="entry name" value="Peptidase_M12A"/>
</dbReference>
<evidence type="ECO:0000256" key="9">
    <source>
        <dbReference type="ARBA" id="ARBA00023145"/>
    </source>
</evidence>
<keyword evidence="5" id="KW-0677">Repeat</keyword>
<keyword evidence="10 15" id="KW-1015">Disulfide bond</keyword>
<keyword evidence="3 13" id="KW-0479">Metal-binding</keyword>
<comment type="caution">
    <text evidence="14">Lacks conserved residue(s) required for the propagation of feature annotation.</text>
</comment>
<dbReference type="PRINTS" id="PR00480">
    <property type="entry name" value="ASTACIN"/>
</dbReference>
<evidence type="ECO:0000256" key="16">
    <source>
        <dbReference type="RuleBase" id="RU361183"/>
    </source>
</evidence>
<dbReference type="PROSITE" id="PS01187">
    <property type="entry name" value="EGF_CA"/>
    <property type="match status" value="1"/>
</dbReference>
<dbReference type="SMART" id="SM00181">
    <property type="entry name" value="EGF"/>
    <property type="match status" value="2"/>
</dbReference>
<evidence type="ECO:0000256" key="12">
    <source>
        <dbReference type="PIRSR" id="PIRSR001199-1"/>
    </source>
</evidence>
<dbReference type="Gene3D" id="2.10.25.10">
    <property type="entry name" value="Laminin"/>
    <property type="match status" value="2"/>
</dbReference>
<dbReference type="FunFam" id="2.60.120.290:FF:000005">
    <property type="entry name" value="Procollagen C-endopeptidase enhancer 1"/>
    <property type="match status" value="1"/>
</dbReference>
<keyword evidence="1 14" id="KW-0245">EGF-like domain</keyword>
<dbReference type="PANTHER" id="PTHR24251">
    <property type="entry name" value="OVOCHYMASE-RELATED"/>
    <property type="match status" value="1"/>
</dbReference>
<evidence type="ECO:0000256" key="14">
    <source>
        <dbReference type="PROSITE-ProRule" id="PRU00076"/>
    </source>
</evidence>
<dbReference type="PANTHER" id="PTHR24251:SF43">
    <property type="entry name" value="TOLLOID-LIKE PROTEIN 2"/>
    <property type="match status" value="1"/>
</dbReference>
<evidence type="ECO:0000256" key="2">
    <source>
        <dbReference type="ARBA" id="ARBA00022670"/>
    </source>
</evidence>
<name>A0A0N5A821_9BILA</name>